<dbReference type="InterPro" id="IPR051782">
    <property type="entry name" value="ABC_Transporter_VariousFunc"/>
</dbReference>
<evidence type="ECO:0000256" key="3">
    <source>
        <dbReference type="ARBA" id="ARBA00022840"/>
    </source>
</evidence>
<proteinExistence type="predicted"/>
<protein>
    <submittedName>
        <fullName evidence="5">Multidrug ABC transporter ATP-binding protein</fullName>
    </submittedName>
</protein>
<dbReference type="InterPro" id="IPR027417">
    <property type="entry name" value="P-loop_NTPase"/>
</dbReference>
<dbReference type="OrthoDB" id="9804819at2"/>
<dbReference type="Gene3D" id="3.40.50.300">
    <property type="entry name" value="P-loop containing nucleotide triphosphate hydrolases"/>
    <property type="match status" value="1"/>
</dbReference>
<dbReference type="Pfam" id="PF00005">
    <property type="entry name" value="ABC_tran"/>
    <property type="match status" value="1"/>
</dbReference>
<dbReference type="EMBL" id="PDOD01000001">
    <property type="protein sequence ID" value="PYZ94116.1"/>
    <property type="molecule type" value="Genomic_DNA"/>
</dbReference>
<dbReference type="Proteomes" id="UP000248214">
    <property type="component" value="Unassembled WGS sequence"/>
</dbReference>
<dbReference type="AlphaFoldDB" id="A0A323TIT5"/>
<dbReference type="RefSeq" id="WP_110607751.1">
    <property type="nucleotide sequence ID" value="NZ_PDOD01000001.1"/>
</dbReference>
<dbReference type="InterPro" id="IPR003593">
    <property type="entry name" value="AAA+_ATPase"/>
</dbReference>
<comment type="caution">
    <text evidence="5">The sequence shown here is derived from an EMBL/GenBank/DDBJ whole genome shotgun (WGS) entry which is preliminary data.</text>
</comment>
<keyword evidence="3 5" id="KW-0067">ATP-binding</keyword>
<name>A0A323TIT5_9BACI</name>
<dbReference type="CDD" id="cd03230">
    <property type="entry name" value="ABC_DR_subfamily_A"/>
    <property type="match status" value="1"/>
</dbReference>
<keyword evidence="6" id="KW-1185">Reference proteome</keyword>
<evidence type="ECO:0000256" key="2">
    <source>
        <dbReference type="ARBA" id="ARBA00022741"/>
    </source>
</evidence>
<accession>A0A323TIT5</accession>
<keyword evidence="1" id="KW-0813">Transport</keyword>
<gene>
    <name evidence="5" type="ORF">CR194_00815</name>
</gene>
<evidence type="ECO:0000259" key="4">
    <source>
        <dbReference type="PROSITE" id="PS50893"/>
    </source>
</evidence>
<keyword evidence="2" id="KW-0547">Nucleotide-binding</keyword>
<reference evidence="5 6" key="1">
    <citation type="submission" date="2017-10" db="EMBL/GenBank/DDBJ databases">
        <title>Bacillus sp. nov., a halophilic bacterium isolated from a Keqin Lake.</title>
        <authorList>
            <person name="Wang H."/>
        </authorList>
    </citation>
    <scope>NUCLEOTIDE SEQUENCE [LARGE SCALE GENOMIC DNA]</scope>
    <source>
        <strain evidence="5 6">KQ-12</strain>
    </source>
</reference>
<dbReference type="PANTHER" id="PTHR42939:SF2">
    <property type="entry name" value="ABC-TYPE TRANSPORTER ATP-BINDING PROTEIN ECSA"/>
    <property type="match status" value="1"/>
</dbReference>
<dbReference type="GO" id="GO:0016887">
    <property type="term" value="F:ATP hydrolysis activity"/>
    <property type="evidence" value="ECO:0007669"/>
    <property type="project" value="InterPro"/>
</dbReference>
<sequence length="248" mass="28074">MSELLEVCKITGGYQKSKPVLHDVSFTVHPGEMVGLIGLNGAGKSTTIKHILGLMEPHNGEVLLNGRTMADDKDGYRQNLAYIPETPLLYEEMTLWEHLELTAMAYGLSKSQFEERANALLKEFRMTKMAKWFPSHFSKGMRQKVMIMSAFLIKPSLYIADEPFVGLDPIGIKSFLDRMLILRSEGCGILMSTHILATAEKYCDRFLFLHQGKIILKGTLKELQEQANMPGSDLDDIYVEMTKEDRHD</sequence>
<dbReference type="SUPFAM" id="SSF52540">
    <property type="entry name" value="P-loop containing nucleoside triphosphate hydrolases"/>
    <property type="match status" value="1"/>
</dbReference>
<dbReference type="PROSITE" id="PS50893">
    <property type="entry name" value="ABC_TRANSPORTER_2"/>
    <property type="match status" value="1"/>
</dbReference>
<dbReference type="PANTHER" id="PTHR42939">
    <property type="entry name" value="ABC TRANSPORTER ATP-BINDING PROTEIN ALBC-RELATED"/>
    <property type="match status" value="1"/>
</dbReference>
<feature type="domain" description="ABC transporter" evidence="4">
    <location>
        <begin position="2"/>
        <end position="236"/>
    </location>
</feature>
<organism evidence="5 6">
    <name type="scientific">Salipaludibacillus keqinensis</name>
    <dbReference type="NCBI Taxonomy" id="2045207"/>
    <lineage>
        <taxon>Bacteria</taxon>
        <taxon>Bacillati</taxon>
        <taxon>Bacillota</taxon>
        <taxon>Bacilli</taxon>
        <taxon>Bacillales</taxon>
        <taxon>Bacillaceae</taxon>
    </lineage>
</organism>
<evidence type="ECO:0000256" key="1">
    <source>
        <dbReference type="ARBA" id="ARBA00022448"/>
    </source>
</evidence>
<dbReference type="SMART" id="SM00382">
    <property type="entry name" value="AAA"/>
    <property type="match status" value="1"/>
</dbReference>
<dbReference type="InterPro" id="IPR003439">
    <property type="entry name" value="ABC_transporter-like_ATP-bd"/>
</dbReference>
<evidence type="ECO:0000313" key="5">
    <source>
        <dbReference type="EMBL" id="PYZ94116.1"/>
    </source>
</evidence>
<dbReference type="GO" id="GO:0005524">
    <property type="term" value="F:ATP binding"/>
    <property type="evidence" value="ECO:0007669"/>
    <property type="project" value="UniProtKB-KW"/>
</dbReference>
<evidence type="ECO:0000313" key="6">
    <source>
        <dbReference type="Proteomes" id="UP000248214"/>
    </source>
</evidence>